<gene>
    <name evidence="2" type="ORF">M0R45_037729</name>
</gene>
<dbReference type="PANTHER" id="PTHR12459">
    <property type="entry name" value="TRANSMEMBRANE PROTEIN 135-RELATED"/>
    <property type="match status" value="1"/>
</dbReference>
<evidence type="ECO:0000256" key="1">
    <source>
        <dbReference type="SAM" id="MobiDB-lite"/>
    </source>
</evidence>
<reference evidence="2 3" key="1">
    <citation type="journal article" date="2023" name="G3 (Bethesda)">
        <title>A chromosome-length genome assembly and annotation of blackberry (Rubus argutus, cv. 'Hillquist').</title>
        <authorList>
            <person name="Bruna T."/>
            <person name="Aryal R."/>
            <person name="Dudchenko O."/>
            <person name="Sargent D.J."/>
            <person name="Mead D."/>
            <person name="Buti M."/>
            <person name="Cavallini A."/>
            <person name="Hytonen T."/>
            <person name="Andres J."/>
            <person name="Pham M."/>
            <person name="Weisz D."/>
            <person name="Mascagni F."/>
            <person name="Usai G."/>
            <person name="Natali L."/>
            <person name="Bassil N."/>
            <person name="Fernandez G.E."/>
            <person name="Lomsadze A."/>
            <person name="Armour M."/>
            <person name="Olukolu B."/>
            <person name="Poorten T."/>
            <person name="Britton C."/>
            <person name="Davik J."/>
            <person name="Ashrafi H."/>
            <person name="Aiden E.L."/>
            <person name="Borodovsky M."/>
            <person name="Worthington M."/>
        </authorList>
    </citation>
    <scope>NUCLEOTIDE SEQUENCE [LARGE SCALE GENOMIC DNA]</scope>
    <source>
        <strain evidence="2">PI 553951</strain>
    </source>
</reference>
<dbReference type="AlphaFoldDB" id="A0AAW1W5A1"/>
<protein>
    <submittedName>
        <fullName evidence="2">Uncharacterized protein</fullName>
    </submittedName>
</protein>
<evidence type="ECO:0000313" key="2">
    <source>
        <dbReference type="EMBL" id="KAK9913930.1"/>
    </source>
</evidence>
<keyword evidence="3" id="KW-1185">Reference proteome</keyword>
<feature type="region of interest" description="Disordered" evidence="1">
    <location>
        <begin position="1"/>
        <end position="28"/>
    </location>
</feature>
<dbReference type="Proteomes" id="UP001457282">
    <property type="component" value="Unassembled WGS sequence"/>
</dbReference>
<feature type="compositionally biased region" description="Low complexity" evidence="1">
    <location>
        <begin position="17"/>
        <end position="28"/>
    </location>
</feature>
<feature type="compositionally biased region" description="Low complexity" evidence="1">
    <location>
        <begin position="1"/>
        <end position="10"/>
    </location>
</feature>
<accession>A0AAW1W5A1</accession>
<evidence type="ECO:0000313" key="3">
    <source>
        <dbReference type="Proteomes" id="UP001457282"/>
    </source>
</evidence>
<dbReference type="InterPro" id="IPR026749">
    <property type="entry name" value="Tmem135"/>
</dbReference>
<name>A0AAW1W5A1_RUBAR</name>
<organism evidence="2 3">
    <name type="scientific">Rubus argutus</name>
    <name type="common">Southern blackberry</name>
    <dbReference type="NCBI Taxonomy" id="59490"/>
    <lineage>
        <taxon>Eukaryota</taxon>
        <taxon>Viridiplantae</taxon>
        <taxon>Streptophyta</taxon>
        <taxon>Embryophyta</taxon>
        <taxon>Tracheophyta</taxon>
        <taxon>Spermatophyta</taxon>
        <taxon>Magnoliopsida</taxon>
        <taxon>eudicotyledons</taxon>
        <taxon>Gunneridae</taxon>
        <taxon>Pentapetalae</taxon>
        <taxon>rosids</taxon>
        <taxon>fabids</taxon>
        <taxon>Rosales</taxon>
        <taxon>Rosaceae</taxon>
        <taxon>Rosoideae</taxon>
        <taxon>Rosoideae incertae sedis</taxon>
        <taxon>Rubus</taxon>
    </lineage>
</organism>
<dbReference type="EMBL" id="JBEDUW010000007">
    <property type="protein sequence ID" value="KAK9913930.1"/>
    <property type="molecule type" value="Genomic_DNA"/>
</dbReference>
<sequence>MQLRSSSDASTPPPAAAPSTTGLATARTTSRASRTLLIILRSLRTSFTFGEATGESLLFSFACAQVMYAFVMRPESLPKSLS</sequence>
<comment type="caution">
    <text evidence="2">The sequence shown here is derived from an EMBL/GenBank/DDBJ whole genome shotgun (WGS) entry which is preliminary data.</text>
</comment>
<proteinExistence type="predicted"/>